<dbReference type="EMBL" id="ML976661">
    <property type="protein sequence ID" value="KAF1978209.1"/>
    <property type="molecule type" value="Genomic_DNA"/>
</dbReference>
<evidence type="ECO:0000256" key="2">
    <source>
        <dbReference type="ARBA" id="ARBA00022705"/>
    </source>
</evidence>
<dbReference type="GO" id="GO:0031390">
    <property type="term" value="C:Ctf18 RFC-like complex"/>
    <property type="evidence" value="ECO:0007669"/>
    <property type="project" value="InterPro"/>
</dbReference>
<keyword evidence="5" id="KW-0131">Cell cycle</keyword>
<feature type="region of interest" description="Disordered" evidence="7">
    <location>
        <begin position="1"/>
        <end position="24"/>
    </location>
</feature>
<dbReference type="InterPro" id="IPR018607">
    <property type="entry name" value="Ctf8"/>
</dbReference>
<dbReference type="Pfam" id="PF09696">
    <property type="entry name" value="Ctf8"/>
    <property type="match status" value="1"/>
</dbReference>
<keyword evidence="3" id="KW-0238">DNA-binding</keyword>
<evidence type="ECO:0000313" key="8">
    <source>
        <dbReference type="EMBL" id="KAF1978209.1"/>
    </source>
</evidence>
<evidence type="ECO:0000256" key="4">
    <source>
        <dbReference type="ARBA" id="ARBA00023242"/>
    </source>
</evidence>
<evidence type="ECO:0000256" key="5">
    <source>
        <dbReference type="ARBA" id="ARBA00023306"/>
    </source>
</evidence>
<accession>A0A6A5VNX7</accession>
<keyword evidence="4" id="KW-0539">Nucleus</keyword>
<dbReference type="PANTHER" id="PTHR28605:SF1">
    <property type="entry name" value="CHROMOSOME TRANSMISSION FIDELITY FACTOR 8"/>
    <property type="match status" value="1"/>
</dbReference>
<comment type="subcellular location">
    <subcellularLocation>
        <location evidence="1">Nucleus</location>
    </subcellularLocation>
</comment>
<dbReference type="AlphaFoldDB" id="A0A6A5VNX7"/>
<proteinExistence type="inferred from homology"/>
<dbReference type="PANTHER" id="PTHR28605">
    <property type="entry name" value="CTF8, CHROMOSOME TRANSMISSION FIDELITY FACTOR 8 HOMOLOG (S. CEREVISIAE)"/>
    <property type="match status" value="1"/>
</dbReference>
<dbReference type="OrthoDB" id="121932at2759"/>
<protein>
    <recommendedName>
        <fullName evidence="10">Sister chromatid cohesion protein Ctf8</fullName>
    </recommendedName>
</protein>
<evidence type="ECO:0008006" key="10">
    <source>
        <dbReference type="Google" id="ProtNLM"/>
    </source>
</evidence>
<evidence type="ECO:0000256" key="1">
    <source>
        <dbReference type="ARBA" id="ARBA00004123"/>
    </source>
</evidence>
<keyword evidence="2" id="KW-0235">DNA replication</keyword>
<keyword evidence="9" id="KW-1185">Reference proteome</keyword>
<feature type="compositionally biased region" description="Low complexity" evidence="7">
    <location>
        <begin position="14"/>
        <end position="24"/>
    </location>
</feature>
<gene>
    <name evidence="8" type="ORF">BU23DRAFT_550276</name>
</gene>
<evidence type="ECO:0000256" key="6">
    <source>
        <dbReference type="ARBA" id="ARBA00038447"/>
    </source>
</evidence>
<reference evidence="8" key="1">
    <citation type="journal article" date="2020" name="Stud. Mycol.">
        <title>101 Dothideomycetes genomes: a test case for predicting lifestyles and emergence of pathogens.</title>
        <authorList>
            <person name="Haridas S."/>
            <person name="Albert R."/>
            <person name="Binder M."/>
            <person name="Bloem J."/>
            <person name="Labutti K."/>
            <person name="Salamov A."/>
            <person name="Andreopoulos B."/>
            <person name="Baker S."/>
            <person name="Barry K."/>
            <person name="Bills G."/>
            <person name="Bluhm B."/>
            <person name="Cannon C."/>
            <person name="Castanera R."/>
            <person name="Culley D."/>
            <person name="Daum C."/>
            <person name="Ezra D."/>
            <person name="Gonzalez J."/>
            <person name="Henrissat B."/>
            <person name="Kuo A."/>
            <person name="Liang C."/>
            <person name="Lipzen A."/>
            <person name="Lutzoni F."/>
            <person name="Magnuson J."/>
            <person name="Mondo S."/>
            <person name="Nolan M."/>
            <person name="Ohm R."/>
            <person name="Pangilinan J."/>
            <person name="Park H.-J."/>
            <person name="Ramirez L."/>
            <person name="Alfaro M."/>
            <person name="Sun H."/>
            <person name="Tritt A."/>
            <person name="Yoshinaga Y."/>
            <person name="Zwiers L.-H."/>
            <person name="Turgeon B."/>
            <person name="Goodwin S."/>
            <person name="Spatafora J."/>
            <person name="Crous P."/>
            <person name="Grigoriev I."/>
        </authorList>
    </citation>
    <scope>NUCLEOTIDE SEQUENCE</scope>
    <source>
        <strain evidence="8">CBS 107.79</strain>
    </source>
</reference>
<dbReference type="GO" id="GO:0007064">
    <property type="term" value="P:mitotic sister chromatid cohesion"/>
    <property type="evidence" value="ECO:0007669"/>
    <property type="project" value="InterPro"/>
</dbReference>
<dbReference type="GO" id="GO:0003677">
    <property type="term" value="F:DNA binding"/>
    <property type="evidence" value="ECO:0007669"/>
    <property type="project" value="UniProtKB-KW"/>
</dbReference>
<evidence type="ECO:0000256" key="3">
    <source>
        <dbReference type="ARBA" id="ARBA00023125"/>
    </source>
</evidence>
<evidence type="ECO:0000313" key="9">
    <source>
        <dbReference type="Proteomes" id="UP000800036"/>
    </source>
</evidence>
<name>A0A6A5VNX7_9PLEO</name>
<evidence type="ECO:0000256" key="7">
    <source>
        <dbReference type="SAM" id="MobiDB-lite"/>
    </source>
</evidence>
<dbReference type="GO" id="GO:0006260">
    <property type="term" value="P:DNA replication"/>
    <property type="evidence" value="ECO:0007669"/>
    <property type="project" value="UniProtKB-KW"/>
</dbReference>
<dbReference type="Proteomes" id="UP000800036">
    <property type="component" value="Unassembled WGS sequence"/>
</dbReference>
<feature type="compositionally biased region" description="Pro residues" evidence="7">
    <location>
        <begin position="1"/>
        <end position="13"/>
    </location>
</feature>
<comment type="similarity">
    <text evidence="6">Belongs to the CTF8 family.</text>
</comment>
<sequence>MPAIPLHPRPLAPSSPSSASNPLPSLLHTPSGLALLELQGDIRFPPAASQSSTEVGKLVFPLYNPVLNGEGDTKWMKKVYFYVDQNQRMAGEVKKLGKPFAVVRKREITEDGDVVMGDGEAGGVREELEIVEIVKYKIIFALRPEPVGGGVEETV</sequence>
<organism evidence="8 9">
    <name type="scientific">Bimuria novae-zelandiae CBS 107.79</name>
    <dbReference type="NCBI Taxonomy" id="1447943"/>
    <lineage>
        <taxon>Eukaryota</taxon>
        <taxon>Fungi</taxon>
        <taxon>Dikarya</taxon>
        <taxon>Ascomycota</taxon>
        <taxon>Pezizomycotina</taxon>
        <taxon>Dothideomycetes</taxon>
        <taxon>Pleosporomycetidae</taxon>
        <taxon>Pleosporales</taxon>
        <taxon>Massarineae</taxon>
        <taxon>Didymosphaeriaceae</taxon>
        <taxon>Bimuria</taxon>
    </lineage>
</organism>